<keyword evidence="2" id="KW-1185">Reference proteome</keyword>
<evidence type="ECO:0000313" key="2">
    <source>
        <dbReference type="Proteomes" id="UP000314294"/>
    </source>
</evidence>
<organism evidence="1 2">
    <name type="scientific">Liparis tanakae</name>
    <name type="common">Tanaka's snailfish</name>
    <dbReference type="NCBI Taxonomy" id="230148"/>
    <lineage>
        <taxon>Eukaryota</taxon>
        <taxon>Metazoa</taxon>
        <taxon>Chordata</taxon>
        <taxon>Craniata</taxon>
        <taxon>Vertebrata</taxon>
        <taxon>Euteleostomi</taxon>
        <taxon>Actinopterygii</taxon>
        <taxon>Neopterygii</taxon>
        <taxon>Teleostei</taxon>
        <taxon>Neoteleostei</taxon>
        <taxon>Acanthomorphata</taxon>
        <taxon>Eupercaria</taxon>
        <taxon>Perciformes</taxon>
        <taxon>Cottioidei</taxon>
        <taxon>Cottales</taxon>
        <taxon>Liparidae</taxon>
        <taxon>Liparis</taxon>
    </lineage>
</organism>
<name>A0A4Z2HEF8_9TELE</name>
<reference evidence="1 2" key="1">
    <citation type="submission" date="2019-03" db="EMBL/GenBank/DDBJ databases">
        <title>First draft genome of Liparis tanakae, snailfish: a comprehensive survey of snailfish specific genes.</title>
        <authorList>
            <person name="Kim W."/>
            <person name="Song I."/>
            <person name="Jeong J.-H."/>
            <person name="Kim D."/>
            <person name="Kim S."/>
            <person name="Ryu S."/>
            <person name="Song J.Y."/>
            <person name="Lee S.K."/>
        </authorList>
    </citation>
    <scope>NUCLEOTIDE SEQUENCE [LARGE SCALE GENOMIC DNA]</scope>
    <source>
        <tissue evidence="1">Muscle</tissue>
    </source>
</reference>
<comment type="caution">
    <text evidence="1">The sequence shown here is derived from an EMBL/GenBank/DDBJ whole genome shotgun (WGS) entry which is preliminary data.</text>
</comment>
<gene>
    <name evidence="1" type="ORF">EYF80_025587</name>
</gene>
<dbReference type="Proteomes" id="UP000314294">
    <property type="component" value="Unassembled WGS sequence"/>
</dbReference>
<protein>
    <submittedName>
        <fullName evidence="1">Uncharacterized protein</fullName>
    </submittedName>
</protein>
<evidence type="ECO:0000313" key="1">
    <source>
        <dbReference type="EMBL" id="TNN64219.1"/>
    </source>
</evidence>
<accession>A0A4Z2HEF8</accession>
<dbReference type="EMBL" id="SRLO01000257">
    <property type="protein sequence ID" value="TNN64219.1"/>
    <property type="molecule type" value="Genomic_DNA"/>
</dbReference>
<proteinExistence type="predicted"/>
<dbReference type="AlphaFoldDB" id="A0A4Z2HEF8"/>
<sequence>MEVFGERETRDHILTMMSSARLAVYKHVFTQHGLCQRPSNMGQNSLRACLSLETEAFDPLSLSRYGLASIARAAMMLMWPSVNTSSTPLNTMH</sequence>